<accession>A0ABQ2Y8K8</accession>
<dbReference type="Gene3D" id="3.40.630.30">
    <property type="match status" value="1"/>
</dbReference>
<dbReference type="InterPro" id="IPR000182">
    <property type="entry name" value="GNAT_dom"/>
</dbReference>
<sequence length="217" mass="23609">MRWKDLGTYVVGMQSTNTPKNTPKPIESGDAPEITRTLARAFGDDPMMLWLFPDEDGREGRLAQWFDVMLTHKYGPLGHCERTDAAAAFWTPPGTAEQHPDEGTLARINGLLGEHAARLGEMLELVGEATPREPHWYLAVLGADPAAQGSGHGAALLLSGLAKADAAGLPAHLESSKQANIGFYERFGFTVRGEIHVPGGGPTLWSMWREARADVRR</sequence>
<protein>
    <submittedName>
        <fullName evidence="2">GCN5-like N-acetyltransferase</fullName>
    </submittedName>
</protein>
<evidence type="ECO:0000313" key="3">
    <source>
        <dbReference type="Proteomes" id="UP000659223"/>
    </source>
</evidence>
<dbReference type="Pfam" id="PF00583">
    <property type="entry name" value="Acetyltransf_1"/>
    <property type="match status" value="1"/>
</dbReference>
<evidence type="ECO:0000259" key="1">
    <source>
        <dbReference type="PROSITE" id="PS51186"/>
    </source>
</evidence>
<feature type="domain" description="N-acetyltransferase" evidence="1">
    <location>
        <begin position="124"/>
        <end position="212"/>
    </location>
</feature>
<reference evidence="3" key="1">
    <citation type="journal article" date="2019" name="Int. J. Syst. Evol. Microbiol.">
        <title>The Global Catalogue of Microorganisms (GCM) 10K type strain sequencing project: providing services to taxonomists for standard genome sequencing and annotation.</title>
        <authorList>
            <consortium name="The Broad Institute Genomics Platform"/>
            <consortium name="The Broad Institute Genome Sequencing Center for Infectious Disease"/>
            <person name="Wu L."/>
            <person name="Ma J."/>
        </authorList>
    </citation>
    <scope>NUCLEOTIDE SEQUENCE [LARGE SCALE GENOMIC DNA]</scope>
    <source>
        <strain evidence="3">JCM 4586</strain>
    </source>
</reference>
<dbReference type="PANTHER" id="PTHR42791">
    <property type="entry name" value="GNAT FAMILY ACETYLTRANSFERASE"/>
    <property type="match status" value="1"/>
</dbReference>
<dbReference type="Proteomes" id="UP000659223">
    <property type="component" value="Unassembled WGS sequence"/>
</dbReference>
<comment type="caution">
    <text evidence="2">The sequence shown here is derived from an EMBL/GenBank/DDBJ whole genome shotgun (WGS) entry which is preliminary data.</text>
</comment>
<dbReference type="PANTHER" id="PTHR42791:SF1">
    <property type="entry name" value="N-ACETYLTRANSFERASE DOMAIN-CONTAINING PROTEIN"/>
    <property type="match status" value="1"/>
</dbReference>
<dbReference type="SUPFAM" id="SSF55729">
    <property type="entry name" value="Acyl-CoA N-acyltransferases (Nat)"/>
    <property type="match status" value="1"/>
</dbReference>
<name>A0ABQ2Y8K8_9ACTN</name>
<evidence type="ECO:0000313" key="2">
    <source>
        <dbReference type="EMBL" id="GGX73460.1"/>
    </source>
</evidence>
<dbReference type="PROSITE" id="PS51186">
    <property type="entry name" value="GNAT"/>
    <property type="match status" value="1"/>
</dbReference>
<keyword evidence="3" id="KW-1185">Reference proteome</keyword>
<proteinExistence type="predicted"/>
<dbReference type="InterPro" id="IPR016181">
    <property type="entry name" value="Acyl_CoA_acyltransferase"/>
</dbReference>
<organism evidence="2 3">
    <name type="scientific">Streptomyces hiroshimensis</name>
    <dbReference type="NCBI Taxonomy" id="66424"/>
    <lineage>
        <taxon>Bacteria</taxon>
        <taxon>Bacillati</taxon>
        <taxon>Actinomycetota</taxon>
        <taxon>Actinomycetes</taxon>
        <taxon>Kitasatosporales</taxon>
        <taxon>Streptomycetaceae</taxon>
        <taxon>Streptomyces</taxon>
    </lineage>
</organism>
<gene>
    <name evidence="2" type="ORF">GCM10010324_18400</name>
</gene>
<dbReference type="InterPro" id="IPR052523">
    <property type="entry name" value="Trichothecene_AcTrans"/>
</dbReference>
<dbReference type="EMBL" id="BMUT01000003">
    <property type="protein sequence ID" value="GGX73460.1"/>
    <property type="molecule type" value="Genomic_DNA"/>
</dbReference>